<proteinExistence type="predicted"/>
<protein>
    <submittedName>
        <fullName evidence="1">Uncharacterized protein</fullName>
    </submittedName>
</protein>
<name>A0A1Y1QV28_9GAMM</name>
<dbReference type="EMBL" id="MTEJ01000027">
    <property type="protein sequence ID" value="OQX14572.1"/>
    <property type="molecule type" value="Genomic_DNA"/>
</dbReference>
<organism evidence="1 2">
    <name type="scientific">Thiothrix lacustris</name>
    <dbReference type="NCBI Taxonomy" id="525917"/>
    <lineage>
        <taxon>Bacteria</taxon>
        <taxon>Pseudomonadati</taxon>
        <taxon>Pseudomonadota</taxon>
        <taxon>Gammaproteobacteria</taxon>
        <taxon>Thiotrichales</taxon>
        <taxon>Thiotrichaceae</taxon>
        <taxon>Thiothrix</taxon>
    </lineage>
</organism>
<dbReference type="Proteomes" id="UP000192491">
    <property type="component" value="Unassembled WGS sequence"/>
</dbReference>
<sequence>MENTNPAAITMMTTSVGETTPATHEKAAFGGDFSLAGIWRDFGGALLPKKEANDGVPDEAIKGLEIASSMADDIKKQDKMRRDFVKAFFMREDVRNAIAKFFIVNADRPRQDQVQAITVIARVARPGVDVTLRDLEAQVAEATPETINKNYIRESLIPLMKEIGLIIQPKEGVNGWQWRDVDKKESVKELTQKALKQVALLSSPVHRELLDEQAKRYALLQQEKILKQRLFQEKANHQLIIQAQSKADENEKAMIALGMKKPVSNTPTWIASAAVAIIALGLLAVQGGNNQDIGLEQAGVNVKTYEDAPDYNAITDEELLRLQYQQAGIKWESIPQQDRENLIKELQQERLAAQGESL</sequence>
<reference evidence="1 2" key="1">
    <citation type="submission" date="2017-01" db="EMBL/GenBank/DDBJ databases">
        <title>Novel large sulfur bacteria in the metagenomes of groundwater-fed chemosynthetic microbial mats in the Lake Huron basin.</title>
        <authorList>
            <person name="Sharrar A.M."/>
            <person name="Flood B.E."/>
            <person name="Bailey J.V."/>
            <person name="Jones D.S."/>
            <person name="Biddanda B."/>
            <person name="Ruberg S.A."/>
            <person name="Marcus D.N."/>
            <person name="Dick G.J."/>
        </authorList>
    </citation>
    <scope>NUCLEOTIDE SEQUENCE [LARGE SCALE GENOMIC DNA]</scope>
    <source>
        <strain evidence="1">A8</strain>
    </source>
</reference>
<comment type="caution">
    <text evidence="1">The sequence shown here is derived from an EMBL/GenBank/DDBJ whole genome shotgun (WGS) entry which is preliminary data.</text>
</comment>
<evidence type="ECO:0000313" key="1">
    <source>
        <dbReference type="EMBL" id="OQX14572.1"/>
    </source>
</evidence>
<evidence type="ECO:0000313" key="2">
    <source>
        <dbReference type="Proteomes" id="UP000192491"/>
    </source>
</evidence>
<gene>
    <name evidence="1" type="ORF">BWK73_09260</name>
</gene>
<dbReference type="AlphaFoldDB" id="A0A1Y1QV28"/>
<accession>A0A1Y1QV28</accession>